<name>A0A060YRB4_ONCMY</name>
<dbReference type="EMBL" id="FR917116">
    <property type="protein sequence ID" value="CDQ94221.1"/>
    <property type="molecule type" value="Genomic_DNA"/>
</dbReference>
<dbReference type="Proteomes" id="UP000193380">
    <property type="component" value="Unassembled WGS sequence"/>
</dbReference>
<feature type="signal peptide" evidence="1">
    <location>
        <begin position="1"/>
        <end position="15"/>
    </location>
</feature>
<proteinExistence type="predicted"/>
<evidence type="ECO:0000313" key="2">
    <source>
        <dbReference type="EMBL" id="CDQ94221.1"/>
    </source>
</evidence>
<accession>A0A060YRB4</accession>
<keyword evidence="1" id="KW-0732">Signal</keyword>
<reference evidence="2" key="1">
    <citation type="journal article" date="2014" name="Nat. Commun.">
        <title>The rainbow trout genome provides novel insights into evolution after whole-genome duplication in vertebrates.</title>
        <authorList>
            <person name="Berthelot C."/>
            <person name="Brunet F."/>
            <person name="Chalopin D."/>
            <person name="Juanchich A."/>
            <person name="Bernard M."/>
            <person name="Noel B."/>
            <person name="Bento P."/>
            <person name="Da Silva C."/>
            <person name="Labadie K."/>
            <person name="Alberti A."/>
            <person name="Aury J.M."/>
            <person name="Louis A."/>
            <person name="Dehais P."/>
            <person name="Bardou P."/>
            <person name="Montfort J."/>
            <person name="Klopp C."/>
            <person name="Cabau C."/>
            <person name="Gaspin C."/>
            <person name="Thorgaard G.H."/>
            <person name="Boussaha M."/>
            <person name="Quillet E."/>
            <person name="Guyomard R."/>
            <person name="Galiana D."/>
            <person name="Bobe J."/>
            <person name="Volff J.N."/>
            <person name="Genet C."/>
            <person name="Wincker P."/>
            <person name="Jaillon O."/>
            <person name="Roest Crollius H."/>
            <person name="Guiguen Y."/>
        </authorList>
    </citation>
    <scope>NUCLEOTIDE SEQUENCE [LARGE SCALE GENOMIC DNA]</scope>
</reference>
<gene>
    <name evidence="2" type="ORF">GSONMT00002669001</name>
</gene>
<organism evidence="2 3">
    <name type="scientific">Oncorhynchus mykiss</name>
    <name type="common">Rainbow trout</name>
    <name type="synonym">Salmo gairdneri</name>
    <dbReference type="NCBI Taxonomy" id="8022"/>
    <lineage>
        <taxon>Eukaryota</taxon>
        <taxon>Metazoa</taxon>
        <taxon>Chordata</taxon>
        <taxon>Craniata</taxon>
        <taxon>Vertebrata</taxon>
        <taxon>Euteleostomi</taxon>
        <taxon>Actinopterygii</taxon>
        <taxon>Neopterygii</taxon>
        <taxon>Teleostei</taxon>
        <taxon>Protacanthopterygii</taxon>
        <taxon>Salmoniformes</taxon>
        <taxon>Salmonidae</taxon>
        <taxon>Salmoninae</taxon>
        <taxon>Oncorhynchus</taxon>
    </lineage>
</organism>
<evidence type="ECO:0000313" key="3">
    <source>
        <dbReference type="Proteomes" id="UP000193380"/>
    </source>
</evidence>
<dbReference type="PaxDb" id="8022-A0A060YRB4"/>
<protein>
    <submittedName>
        <fullName evidence="2">Uncharacterized protein</fullName>
    </submittedName>
</protein>
<feature type="chain" id="PRO_5012542635" evidence="1">
    <location>
        <begin position="16"/>
        <end position="108"/>
    </location>
</feature>
<dbReference type="STRING" id="8022.A0A060YRB4"/>
<dbReference type="AlphaFoldDB" id="A0A060YRB4"/>
<reference evidence="2" key="2">
    <citation type="submission" date="2014-03" db="EMBL/GenBank/DDBJ databases">
        <authorList>
            <person name="Genoscope - CEA"/>
        </authorList>
    </citation>
    <scope>NUCLEOTIDE SEQUENCE</scope>
</reference>
<sequence>MSCLTVSLCVYSVLSDSQCVYSVLSDSQCVCSVCPQVVMQLVRLLPDGHQMKREVDMALDSVSETMTPMHYHLREIIICTYRQVGPPPLHTIRQVAPHTYRQVGPSTP</sequence>
<evidence type="ECO:0000256" key="1">
    <source>
        <dbReference type="SAM" id="SignalP"/>
    </source>
</evidence>